<reference evidence="1 2" key="1">
    <citation type="submission" date="2020-08" db="EMBL/GenBank/DDBJ databases">
        <title>Genomic Encyclopedia of Type Strains, Phase IV (KMG-IV): sequencing the most valuable type-strain genomes for metagenomic binning, comparative biology and taxonomic classification.</title>
        <authorList>
            <person name="Goeker M."/>
        </authorList>
    </citation>
    <scope>NUCLEOTIDE SEQUENCE [LARGE SCALE GENOMIC DNA]</scope>
    <source>
        <strain evidence="1 2">DSM 23562</strain>
    </source>
</reference>
<sequence length="186" mass="20413">MYRALDASVPIAWEGNVFAIGIETTDGLISGTLKSNDSQMKIEQALRHVTGNRELKLRVLDSPTIEAWNSVKAGEAALAKLQQQRQESLNATPTQASDAATWDDIYNQLNQLWSGYEYRTMASGKGRYLQEALAVIDAAMDKLGGTGGEQNERAFSRTLERVGAMVGSEPALLGYLLHERRRLAGK</sequence>
<gene>
    <name evidence="1" type="ORF">HNQ39_003828</name>
</gene>
<evidence type="ECO:0000313" key="1">
    <source>
        <dbReference type="EMBL" id="MBB6052018.1"/>
    </source>
</evidence>
<keyword evidence="2" id="KW-1185">Reference proteome</keyword>
<accession>A0A7W9SU06</accession>
<comment type="caution">
    <text evidence="1">The sequence shown here is derived from an EMBL/GenBank/DDBJ whole genome shotgun (WGS) entry which is preliminary data.</text>
</comment>
<dbReference type="RefSeq" id="WP_184200157.1">
    <property type="nucleotide sequence ID" value="NZ_JACHGW010000003.1"/>
</dbReference>
<dbReference type="Proteomes" id="UP000520814">
    <property type="component" value="Unassembled WGS sequence"/>
</dbReference>
<proteinExistence type="predicted"/>
<organism evidence="1 2">
    <name type="scientific">Armatimonas rosea</name>
    <dbReference type="NCBI Taxonomy" id="685828"/>
    <lineage>
        <taxon>Bacteria</taxon>
        <taxon>Bacillati</taxon>
        <taxon>Armatimonadota</taxon>
        <taxon>Armatimonadia</taxon>
        <taxon>Armatimonadales</taxon>
        <taxon>Armatimonadaceae</taxon>
        <taxon>Armatimonas</taxon>
    </lineage>
</organism>
<evidence type="ECO:0000313" key="2">
    <source>
        <dbReference type="Proteomes" id="UP000520814"/>
    </source>
</evidence>
<dbReference type="EMBL" id="JACHGW010000003">
    <property type="protein sequence ID" value="MBB6052018.1"/>
    <property type="molecule type" value="Genomic_DNA"/>
</dbReference>
<dbReference type="AlphaFoldDB" id="A0A7W9SU06"/>
<name>A0A7W9SU06_ARMRO</name>
<protein>
    <submittedName>
        <fullName evidence="1">Uncharacterized protein</fullName>
    </submittedName>
</protein>